<keyword evidence="5 11" id="KW-0175">Coiled coil</keyword>
<comment type="caution">
    <text evidence="12">The sequence shown here is derived from an EMBL/GenBank/DDBJ whole genome shotgun (WGS) entry which is preliminary data.</text>
</comment>
<keyword evidence="7" id="KW-0206">Cytoskeleton</keyword>
<protein>
    <recommendedName>
        <fullName evidence="10">Tektin</fullName>
    </recommendedName>
</protein>
<dbReference type="GO" id="GO:0015630">
    <property type="term" value="C:microtubule cytoskeleton"/>
    <property type="evidence" value="ECO:0007669"/>
    <property type="project" value="UniProtKB-UniRule"/>
</dbReference>
<dbReference type="PANTHER" id="PTHR19960:SF25">
    <property type="entry name" value="TEKTIN-1"/>
    <property type="match status" value="1"/>
</dbReference>
<organism evidence="12 13">
    <name type="scientific">Candidula unifasciata</name>
    <dbReference type="NCBI Taxonomy" id="100452"/>
    <lineage>
        <taxon>Eukaryota</taxon>
        <taxon>Metazoa</taxon>
        <taxon>Spiralia</taxon>
        <taxon>Lophotrochozoa</taxon>
        <taxon>Mollusca</taxon>
        <taxon>Gastropoda</taxon>
        <taxon>Heterobranchia</taxon>
        <taxon>Euthyneura</taxon>
        <taxon>Panpulmonata</taxon>
        <taxon>Eupulmonata</taxon>
        <taxon>Stylommatophora</taxon>
        <taxon>Helicina</taxon>
        <taxon>Helicoidea</taxon>
        <taxon>Geomitridae</taxon>
        <taxon>Candidula</taxon>
    </lineage>
</organism>
<dbReference type="AlphaFoldDB" id="A0A8S3YJB6"/>
<dbReference type="GO" id="GO:0060294">
    <property type="term" value="P:cilium movement involved in cell motility"/>
    <property type="evidence" value="ECO:0007669"/>
    <property type="project" value="UniProtKB-UniRule"/>
</dbReference>
<dbReference type="InterPro" id="IPR000435">
    <property type="entry name" value="Tektins"/>
</dbReference>
<evidence type="ECO:0000256" key="9">
    <source>
        <dbReference type="ARBA" id="ARBA00045224"/>
    </source>
</evidence>
<evidence type="ECO:0000256" key="10">
    <source>
        <dbReference type="RuleBase" id="RU367040"/>
    </source>
</evidence>
<dbReference type="OrthoDB" id="10054259at2759"/>
<evidence type="ECO:0000256" key="1">
    <source>
        <dbReference type="ARBA" id="ARBA00004611"/>
    </source>
</evidence>
<feature type="coiled-coil region" evidence="11">
    <location>
        <begin position="341"/>
        <end position="375"/>
    </location>
</feature>
<dbReference type="GO" id="GO:0060271">
    <property type="term" value="P:cilium assembly"/>
    <property type="evidence" value="ECO:0007669"/>
    <property type="project" value="UniProtKB-UniRule"/>
</dbReference>
<evidence type="ECO:0000256" key="11">
    <source>
        <dbReference type="SAM" id="Coils"/>
    </source>
</evidence>
<keyword evidence="13" id="KW-1185">Reference proteome</keyword>
<dbReference type="GO" id="GO:0005634">
    <property type="term" value="C:nucleus"/>
    <property type="evidence" value="ECO:0007669"/>
    <property type="project" value="TreeGrafter"/>
</dbReference>
<evidence type="ECO:0000313" key="13">
    <source>
        <dbReference type="Proteomes" id="UP000678393"/>
    </source>
</evidence>
<sequence length="402" mass="46897">MARLIRAPTRFTHEDWTRSNLQKYASADVERQQAERLIAESNRLKEETARRTERTQADVSKKLEQRLNDIRYWKKELDDKLDGLVKETDNLDTFKHRVEKALQATEEPLHIARMCLANREKRVGIDLVHDDVQKELLKEVQTTEGVQTLLRRTLEHATEQLRKNRKAKYHMEKDIKDKFGAQNIDEYCENLRNNSQLIHFNDNVATIDPHSVTLEQWQDFSNDNINYGERERVNSVALRSSIDGLLQQTGNDMRKQVDDTNVALAHRIWECKDAKGKLEDNLNRVIAQIKEQEENIATLEMSIQAKEAAMKVAQTRLEVRQHRPNLELCRDPVQYKLIEEVQEIANSVAQLQARLRDANSSLKGLVRNQLELEEEIAIKANTLFIDEVECMGMRKSIHIQKF</sequence>
<evidence type="ECO:0000256" key="6">
    <source>
        <dbReference type="ARBA" id="ARBA00023069"/>
    </source>
</evidence>
<keyword evidence="8 10" id="KW-0966">Cell projection</keyword>
<gene>
    <name evidence="12" type="ORF">CUNI_LOCUS2402</name>
</gene>
<dbReference type="Proteomes" id="UP000678393">
    <property type="component" value="Unassembled WGS sequence"/>
</dbReference>
<reference evidence="12" key="1">
    <citation type="submission" date="2021-04" db="EMBL/GenBank/DDBJ databases">
        <authorList>
            <consortium name="Molecular Ecology Group"/>
        </authorList>
    </citation>
    <scope>NUCLEOTIDE SEQUENCE</scope>
</reference>
<evidence type="ECO:0000313" key="12">
    <source>
        <dbReference type="EMBL" id="CAG5116844.1"/>
    </source>
</evidence>
<proteinExistence type="inferred from homology"/>
<dbReference type="InterPro" id="IPR048256">
    <property type="entry name" value="Tektin-like"/>
</dbReference>
<keyword evidence="4 10" id="KW-0282">Flagellum</keyword>
<keyword evidence="3" id="KW-0963">Cytoplasm</keyword>
<keyword evidence="6 10" id="KW-0969">Cilium</keyword>
<dbReference type="EMBL" id="CAJHNH020000311">
    <property type="protein sequence ID" value="CAG5116844.1"/>
    <property type="molecule type" value="Genomic_DNA"/>
</dbReference>
<dbReference type="GO" id="GO:0005930">
    <property type="term" value="C:axoneme"/>
    <property type="evidence" value="ECO:0007669"/>
    <property type="project" value="UniProtKB-SubCell"/>
</dbReference>
<evidence type="ECO:0000256" key="4">
    <source>
        <dbReference type="ARBA" id="ARBA00022846"/>
    </source>
</evidence>
<evidence type="ECO:0000256" key="8">
    <source>
        <dbReference type="ARBA" id="ARBA00023273"/>
    </source>
</evidence>
<comment type="similarity">
    <text evidence="2 10">Belongs to the tektin family.</text>
</comment>
<dbReference type="PANTHER" id="PTHR19960">
    <property type="entry name" value="TEKTIN"/>
    <property type="match status" value="1"/>
</dbReference>
<accession>A0A8S3YJB6</accession>
<evidence type="ECO:0000256" key="5">
    <source>
        <dbReference type="ARBA" id="ARBA00023054"/>
    </source>
</evidence>
<feature type="coiled-coil region" evidence="11">
    <location>
        <begin position="275"/>
        <end position="309"/>
    </location>
</feature>
<name>A0A8S3YJB6_9EUPU</name>
<evidence type="ECO:0000256" key="3">
    <source>
        <dbReference type="ARBA" id="ARBA00022490"/>
    </source>
</evidence>
<evidence type="ECO:0000256" key="7">
    <source>
        <dbReference type="ARBA" id="ARBA00023212"/>
    </source>
</evidence>
<dbReference type="PRINTS" id="PR00511">
    <property type="entry name" value="TEKTIN"/>
</dbReference>
<evidence type="ECO:0000256" key="2">
    <source>
        <dbReference type="ARBA" id="ARBA00007209"/>
    </source>
</evidence>
<comment type="function">
    <text evidence="9">Microtubule inner protein (MIP) part of the dynein-decorated doublet microtubules (DMTs) in cilia and flagellar axoneme. Forms filamentous polymers in the walls of ciliary and flagellar microtubules.</text>
</comment>
<dbReference type="Pfam" id="PF03148">
    <property type="entry name" value="Tektin"/>
    <property type="match status" value="1"/>
</dbReference>
<comment type="subcellular location">
    <subcellularLocation>
        <location evidence="10">Cytoplasm</location>
        <location evidence="10">Cytoskeleton</location>
        <location evidence="10">Cilium axoneme</location>
    </subcellularLocation>
    <subcellularLocation>
        <location evidence="1">Cytoplasm</location>
        <location evidence="1">Cytoskeleton</location>
        <location evidence="1">Flagellum axoneme</location>
    </subcellularLocation>
</comment>